<gene>
    <name evidence="1" type="ORF">PIOMA14_II_0227</name>
    <name evidence="2" type="ORF">PIOMA14_II_0525</name>
</gene>
<sequence>MSAWDDLIGLFSIIHKRKYIVRTIIPEQNQIILRKSLQCKVQVPLYRGLHLALESVAVKFLNIYGTKIWRLVQFYIPLYSRKESSCAFIR</sequence>
<proteinExistence type="predicted"/>
<evidence type="ECO:0000313" key="3">
    <source>
        <dbReference type="Proteomes" id="UP000217431"/>
    </source>
</evidence>
<dbReference type="EMBL" id="AP014598">
    <property type="protein sequence ID" value="BAU19030.1"/>
    <property type="molecule type" value="Genomic_DNA"/>
</dbReference>
<evidence type="ECO:0000313" key="2">
    <source>
        <dbReference type="EMBL" id="BAU19030.1"/>
    </source>
</evidence>
<name>A0A0S3UNF9_PREIN</name>
<accession>A0A0S3UNF9</accession>
<organism evidence="2 3">
    <name type="scientific">Prevotella intermedia</name>
    <dbReference type="NCBI Taxonomy" id="28131"/>
    <lineage>
        <taxon>Bacteria</taxon>
        <taxon>Pseudomonadati</taxon>
        <taxon>Bacteroidota</taxon>
        <taxon>Bacteroidia</taxon>
        <taxon>Bacteroidales</taxon>
        <taxon>Prevotellaceae</taxon>
        <taxon>Prevotella</taxon>
    </lineage>
</organism>
<dbReference type="AlphaFoldDB" id="A0A0S3UNF9"/>
<protein>
    <submittedName>
        <fullName evidence="2">Uncharacterized protein</fullName>
    </submittedName>
</protein>
<evidence type="ECO:0000313" key="1">
    <source>
        <dbReference type="EMBL" id="BAU18732.1"/>
    </source>
</evidence>
<dbReference type="Proteomes" id="UP000217431">
    <property type="component" value="Chromosome II"/>
</dbReference>
<dbReference type="EMBL" id="AP014598">
    <property type="protein sequence ID" value="BAU18732.1"/>
    <property type="molecule type" value="Genomic_DNA"/>
</dbReference>
<reference evidence="2 3" key="1">
    <citation type="journal article" date="2016" name="DNA Res.">
        <title>The complete genome sequencing of Prevotella intermedia strain OMA14 and a subsequent fine-scale, intra-species genomic comparison reveal an unusual amplification of conjugative and mobile transposons and identify a novel Prevotella-lineage-specific repeat.</title>
        <authorList>
            <person name="Naito M."/>
            <person name="Ogura Y."/>
            <person name="Itoh T."/>
            <person name="Shoji M."/>
            <person name="Okamoto M."/>
            <person name="Hayashi T."/>
            <person name="Nakayama K."/>
        </authorList>
    </citation>
    <scope>NUCLEOTIDE SEQUENCE [LARGE SCALE GENOMIC DNA]</scope>
    <source>
        <strain evidence="2 3">OMA14</strain>
    </source>
</reference>